<comment type="subcellular location">
    <subcellularLocation>
        <location evidence="10">Cell membrane</location>
        <topology evidence="10">Multi-pass membrane protein</topology>
    </subcellularLocation>
</comment>
<name>A0A1I6L7B5_9FIRM</name>
<dbReference type="GO" id="GO:0005886">
    <property type="term" value="C:plasma membrane"/>
    <property type="evidence" value="ECO:0007669"/>
    <property type="project" value="UniProtKB-SubCell"/>
</dbReference>
<evidence type="ECO:0000256" key="3">
    <source>
        <dbReference type="ARBA" id="ARBA00022679"/>
    </source>
</evidence>
<comment type="function">
    <text evidence="10">Catalyzes the transfer of an acyl group from acyl-phosphate (acyl-PO(4)) to glycerol-3-phosphate (G3P) to form lysophosphatidic acid (LPA). This enzyme utilizes acyl-phosphate as fatty acyl donor, but not acyl-CoA or acyl-ACP.</text>
</comment>
<dbReference type="Pfam" id="PF02660">
    <property type="entry name" value="G3P_acyltransf"/>
    <property type="match status" value="1"/>
</dbReference>
<dbReference type="EMBL" id="FOYZ01000014">
    <property type="protein sequence ID" value="SFR99391.1"/>
    <property type="molecule type" value="Genomic_DNA"/>
</dbReference>
<dbReference type="STRING" id="37658.SAMN05661086_03117"/>
<dbReference type="EC" id="2.3.1.275" evidence="10"/>
<dbReference type="SMART" id="SM01207">
    <property type="entry name" value="G3P_acyltransf"/>
    <property type="match status" value="1"/>
</dbReference>
<keyword evidence="8 10" id="KW-0594">Phospholipid biosynthesis</keyword>
<proteinExistence type="inferred from homology"/>
<dbReference type="PANTHER" id="PTHR30309">
    <property type="entry name" value="INNER MEMBRANE PROTEIN YGIH"/>
    <property type="match status" value="1"/>
</dbReference>
<evidence type="ECO:0000256" key="9">
    <source>
        <dbReference type="ARBA" id="ARBA00023264"/>
    </source>
</evidence>
<keyword evidence="12" id="KW-1185">Reference proteome</keyword>
<evidence type="ECO:0000313" key="11">
    <source>
        <dbReference type="EMBL" id="SFR99391.1"/>
    </source>
</evidence>
<feature type="transmembrane region" description="Helical" evidence="10">
    <location>
        <begin position="112"/>
        <end position="137"/>
    </location>
</feature>
<dbReference type="AlphaFoldDB" id="A0A1I6L7B5"/>
<feature type="transmembrane region" description="Helical" evidence="10">
    <location>
        <begin position="83"/>
        <end position="106"/>
    </location>
</feature>
<dbReference type="Proteomes" id="UP000199659">
    <property type="component" value="Unassembled WGS sequence"/>
</dbReference>
<dbReference type="PANTHER" id="PTHR30309:SF0">
    <property type="entry name" value="GLYCEROL-3-PHOSPHATE ACYLTRANSFERASE-RELATED"/>
    <property type="match status" value="1"/>
</dbReference>
<keyword evidence="2 10" id="KW-0444">Lipid biosynthesis</keyword>
<keyword evidence="11" id="KW-0012">Acyltransferase</keyword>
<protein>
    <recommendedName>
        <fullName evidence="10">Glycerol-3-phosphate acyltransferase</fullName>
    </recommendedName>
    <alternativeName>
        <fullName evidence="10">Acyl-PO4 G3P acyltransferase</fullName>
    </alternativeName>
    <alternativeName>
        <fullName evidence="10">Acyl-phosphate--glycerol-3-phosphate acyltransferase</fullName>
    </alternativeName>
    <alternativeName>
        <fullName evidence="10">G3P acyltransferase</fullName>
        <shortName evidence="10">GPAT</shortName>
        <ecNumber evidence="10">2.3.1.275</ecNumber>
    </alternativeName>
    <alternativeName>
        <fullName evidence="10">Lysophosphatidic acid synthase</fullName>
        <shortName evidence="10">LPA synthase</shortName>
    </alternativeName>
</protein>
<keyword evidence="7 10" id="KW-0472">Membrane</keyword>
<dbReference type="RefSeq" id="WP_242940561.1">
    <property type="nucleotide sequence ID" value="NZ_FOYZ01000014.1"/>
</dbReference>
<evidence type="ECO:0000256" key="10">
    <source>
        <dbReference type="HAMAP-Rule" id="MF_01043"/>
    </source>
</evidence>
<dbReference type="GO" id="GO:0043772">
    <property type="term" value="F:acyl-phosphate glycerol-3-phosphate acyltransferase activity"/>
    <property type="evidence" value="ECO:0007669"/>
    <property type="project" value="UniProtKB-UniRule"/>
</dbReference>
<gene>
    <name evidence="10" type="primary">plsY</name>
    <name evidence="11" type="ORF">SAMN05661086_03117</name>
</gene>
<organism evidence="11 12">
    <name type="scientific">Anaeromicropila populeti</name>
    <dbReference type="NCBI Taxonomy" id="37658"/>
    <lineage>
        <taxon>Bacteria</taxon>
        <taxon>Bacillati</taxon>
        <taxon>Bacillota</taxon>
        <taxon>Clostridia</taxon>
        <taxon>Lachnospirales</taxon>
        <taxon>Lachnospiraceae</taxon>
        <taxon>Anaeromicropila</taxon>
    </lineage>
</organism>
<keyword evidence="9 10" id="KW-1208">Phospholipid metabolism</keyword>
<keyword evidence="4 10" id="KW-0812">Transmembrane</keyword>
<keyword evidence="5 10" id="KW-1133">Transmembrane helix</keyword>
<comment type="pathway">
    <text evidence="10">Lipid metabolism; phospholipid metabolism.</text>
</comment>
<feature type="transmembrane region" description="Helical" evidence="10">
    <location>
        <begin position="169"/>
        <end position="186"/>
    </location>
</feature>
<dbReference type="NCBIfam" id="TIGR00023">
    <property type="entry name" value="glycerol-3-phosphate 1-O-acyltransferase PlsY"/>
    <property type="match status" value="1"/>
</dbReference>
<evidence type="ECO:0000256" key="8">
    <source>
        <dbReference type="ARBA" id="ARBA00023209"/>
    </source>
</evidence>
<evidence type="ECO:0000256" key="7">
    <source>
        <dbReference type="ARBA" id="ARBA00023136"/>
    </source>
</evidence>
<evidence type="ECO:0000313" key="12">
    <source>
        <dbReference type="Proteomes" id="UP000199659"/>
    </source>
</evidence>
<dbReference type="GO" id="GO:0008654">
    <property type="term" value="P:phospholipid biosynthetic process"/>
    <property type="evidence" value="ECO:0007669"/>
    <property type="project" value="UniProtKB-UniRule"/>
</dbReference>
<feature type="transmembrane region" description="Helical" evidence="10">
    <location>
        <begin position="144"/>
        <end position="163"/>
    </location>
</feature>
<evidence type="ECO:0000256" key="6">
    <source>
        <dbReference type="ARBA" id="ARBA00023098"/>
    </source>
</evidence>
<keyword evidence="6 10" id="KW-0443">Lipid metabolism</keyword>
<evidence type="ECO:0000256" key="5">
    <source>
        <dbReference type="ARBA" id="ARBA00022989"/>
    </source>
</evidence>
<feature type="transmembrane region" description="Helical" evidence="10">
    <location>
        <begin position="53"/>
        <end position="76"/>
    </location>
</feature>
<comment type="similarity">
    <text evidence="10">Belongs to the PlsY family.</text>
</comment>
<dbReference type="UniPathway" id="UPA00085"/>
<keyword evidence="3 10" id="KW-0808">Transferase</keyword>
<reference evidence="11 12" key="1">
    <citation type="submission" date="2016-10" db="EMBL/GenBank/DDBJ databases">
        <authorList>
            <person name="de Groot N.N."/>
        </authorList>
    </citation>
    <scope>NUCLEOTIDE SEQUENCE [LARGE SCALE GENOMIC DNA]</scope>
    <source>
        <strain evidence="11 12">743A</strain>
    </source>
</reference>
<comment type="catalytic activity">
    <reaction evidence="10">
        <text>an acyl phosphate + sn-glycerol 3-phosphate = a 1-acyl-sn-glycero-3-phosphate + phosphate</text>
        <dbReference type="Rhea" id="RHEA:34075"/>
        <dbReference type="ChEBI" id="CHEBI:43474"/>
        <dbReference type="ChEBI" id="CHEBI:57597"/>
        <dbReference type="ChEBI" id="CHEBI:57970"/>
        <dbReference type="ChEBI" id="CHEBI:59918"/>
        <dbReference type="EC" id="2.3.1.275"/>
    </reaction>
</comment>
<keyword evidence="1 10" id="KW-1003">Cell membrane</keyword>
<dbReference type="HAMAP" id="MF_01043">
    <property type="entry name" value="PlsY"/>
    <property type="match status" value="1"/>
</dbReference>
<sequence>MILKLIACIVIGYLLGSFSTGYVVGKMNHINIHEEGSGNSGATNALRTMGIKAGLFTFLGDLLKGLLPVIVVRILFHKQPDMGVYFGLVIGLAAVLGHNFPFWLNFKGGKGIAVTSAVILGIADWRVTLVGLILFILIVASTRYVSLGSLMVAWLLPVNMLLFCRDSEYFLHMLIVSLLFTLLAYVRHASNIKRLLNGTERKFGVKSKNK</sequence>
<dbReference type="InterPro" id="IPR003811">
    <property type="entry name" value="G3P_acylTferase_PlsY"/>
</dbReference>
<evidence type="ECO:0000256" key="1">
    <source>
        <dbReference type="ARBA" id="ARBA00022475"/>
    </source>
</evidence>
<evidence type="ECO:0000256" key="4">
    <source>
        <dbReference type="ARBA" id="ARBA00022692"/>
    </source>
</evidence>
<comment type="subunit">
    <text evidence="10">Probably interacts with PlsX.</text>
</comment>
<accession>A0A1I6L7B5</accession>
<evidence type="ECO:0000256" key="2">
    <source>
        <dbReference type="ARBA" id="ARBA00022516"/>
    </source>
</evidence>